<organism evidence="2 3">
    <name type="scientific">Aspergillus parasiticus</name>
    <dbReference type="NCBI Taxonomy" id="5067"/>
    <lineage>
        <taxon>Eukaryota</taxon>
        <taxon>Fungi</taxon>
        <taxon>Dikarya</taxon>
        <taxon>Ascomycota</taxon>
        <taxon>Pezizomycotina</taxon>
        <taxon>Eurotiomycetes</taxon>
        <taxon>Eurotiomycetidae</taxon>
        <taxon>Eurotiales</taxon>
        <taxon>Aspergillaceae</taxon>
        <taxon>Aspergillus</taxon>
        <taxon>Aspergillus subgen. Circumdati</taxon>
    </lineage>
</organism>
<keyword evidence="1" id="KW-1133">Transmembrane helix</keyword>
<gene>
    <name evidence="2" type="ORF">BDV34DRAFT_152304</name>
</gene>
<dbReference type="AlphaFoldDB" id="A0A5N6E135"/>
<evidence type="ECO:0000256" key="1">
    <source>
        <dbReference type="SAM" id="Phobius"/>
    </source>
</evidence>
<evidence type="ECO:0000313" key="2">
    <source>
        <dbReference type="EMBL" id="KAB8210473.1"/>
    </source>
</evidence>
<reference evidence="2 3" key="1">
    <citation type="submission" date="2019-04" db="EMBL/GenBank/DDBJ databases">
        <title>Fungal friends and foes A comparative genomics study of 23 Aspergillus species from section Flavi.</title>
        <authorList>
            <consortium name="DOE Joint Genome Institute"/>
            <person name="Kjaerbolling I."/>
            <person name="Vesth T.C."/>
            <person name="Frisvad J.C."/>
            <person name="Nybo J.L."/>
            <person name="Theobald S."/>
            <person name="Kildgaard S."/>
            <person name="Petersen T.I."/>
            <person name="Kuo A."/>
            <person name="Sato A."/>
            <person name="Lyhne E.K."/>
            <person name="Kogle M.E."/>
            <person name="Wiebenga A."/>
            <person name="Kun R.S."/>
            <person name="Lubbers R.J."/>
            <person name="Makela M.R."/>
            <person name="Barry K."/>
            <person name="Chovatia M."/>
            <person name="Clum A."/>
            <person name="Daum C."/>
            <person name="Haridas S."/>
            <person name="He G."/>
            <person name="LaButti K."/>
            <person name="Lipzen A."/>
            <person name="Mondo S."/>
            <person name="Pangilinan J."/>
            <person name="Riley R."/>
            <person name="Salamov A."/>
            <person name="Simmons B.A."/>
            <person name="Magnuson J.K."/>
            <person name="Henrissat B."/>
            <person name="Mortensen U.H."/>
            <person name="Larsen T.O."/>
            <person name="De vries R.P."/>
            <person name="Grigoriev I.V."/>
            <person name="Machida M."/>
            <person name="Baker S.E."/>
            <person name="Andersen M.R."/>
        </authorList>
    </citation>
    <scope>NUCLEOTIDE SEQUENCE [LARGE SCALE GENOMIC DNA]</scope>
    <source>
        <strain evidence="2 3">CBS 117618</strain>
    </source>
</reference>
<dbReference type="EMBL" id="ML734942">
    <property type="protein sequence ID" value="KAB8210473.1"/>
    <property type="molecule type" value="Genomic_DNA"/>
</dbReference>
<evidence type="ECO:0000313" key="3">
    <source>
        <dbReference type="Proteomes" id="UP000326532"/>
    </source>
</evidence>
<dbReference type="Proteomes" id="UP000326532">
    <property type="component" value="Unassembled WGS sequence"/>
</dbReference>
<keyword evidence="3" id="KW-1185">Reference proteome</keyword>
<keyword evidence="1" id="KW-0472">Membrane</keyword>
<accession>A0A5N6E135</accession>
<dbReference type="VEuPathDB" id="FungiDB:BDV34DRAFT_152304"/>
<name>A0A5N6E135_ASPPA</name>
<keyword evidence="1" id="KW-0812">Transmembrane</keyword>
<protein>
    <submittedName>
        <fullName evidence="2">Uncharacterized protein</fullName>
    </submittedName>
</protein>
<proteinExistence type="predicted"/>
<feature type="transmembrane region" description="Helical" evidence="1">
    <location>
        <begin position="79"/>
        <end position="97"/>
    </location>
</feature>
<sequence length="127" mass="14768">MILGWSSIFPCWSNSPGVEGDCCAALSLGHGFTFYRLKMADRIGIEWFYHDMNRRLVGQQSPDFLICIPFEEGYHSVQFFPYSLLYALTFLFLDVYFKSIAWMAIFGSAYKRCFCLWGFPIFLFSSL</sequence>